<dbReference type="Gene3D" id="2.40.10.120">
    <property type="match status" value="2"/>
</dbReference>
<dbReference type="InterPro" id="IPR036034">
    <property type="entry name" value="PDZ_sf"/>
</dbReference>
<feature type="domain" description="PDZ-like" evidence="8">
    <location>
        <begin position="868"/>
        <end position="945"/>
    </location>
</feature>
<evidence type="ECO:0000256" key="7">
    <source>
        <dbReference type="SAM" id="MobiDB-lite"/>
    </source>
</evidence>
<evidence type="ECO:0000256" key="4">
    <source>
        <dbReference type="ARBA" id="ARBA00021524"/>
    </source>
</evidence>
<name>A0AAN6QE26_9PEZI</name>
<dbReference type="CDD" id="cd06719">
    <property type="entry name" value="PDZ2-4_Nma111p-like"/>
    <property type="match status" value="2"/>
</dbReference>
<keyword evidence="6" id="KW-0677">Repeat</keyword>
<evidence type="ECO:0000256" key="3">
    <source>
        <dbReference type="ARBA" id="ARBA00020338"/>
    </source>
</evidence>
<reference evidence="9" key="2">
    <citation type="submission" date="2023-05" db="EMBL/GenBank/DDBJ databases">
        <authorList>
            <consortium name="Lawrence Berkeley National Laboratory"/>
            <person name="Steindorff A."/>
            <person name="Hensen N."/>
            <person name="Bonometti L."/>
            <person name="Westerberg I."/>
            <person name="Brannstrom I.O."/>
            <person name="Guillou S."/>
            <person name="Cros-Aarteil S."/>
            <person name="Calhoun S."/>
            <person name="Haridas S."/>
            <person name="Kuo A."/>
            <person name="Mondo S."/>
            <person name="Pangilinan J."/>
            <person name="Riley R."/>
            <person name="Labutti K."/>
            <person name="Andreopoulos B."/>
            <person name="Lipzen A."/>
            <person name="Chen C."/>
            <person name="Yanf M."/>
            <person name="Daum C."/>
            <person name="Ng V."/>
            <person name="Clum A."/>
            <person name="Ohm R."/>
            <person name="Martin F."/>
            <person name="Silar P."/>
            <person name="Natvig D."/>
            <person name="Lalanne C."/>
            <person name="Gautier V."/>
            <person name="Ament-Velasquez S.L."/>
            <person name="Kruys A."/>
            <person name="Hutchinson M.I."/>
            <person name="Powell A.J."/>
            <person name="Barry K."/>
            <person name="Miller A.N."/>
            <person name="Grigoriev I.V."/>
            <person name="Debuchy R."/>
            <person name="Gladieux P."/>
            <person name="Thoren M.H."/>
            <person name="Johannesson H."/>
        </authorList>
    </citation>
    <scope>NUCLEOTIDE SEQUENCE</scope>
    <source>
        <strain evidence="9">CBS 508.74</strain>
    </source>
</reference>
<evidence type="ECO:0000313" key="9">
    <source>
        <dbReference type="EMBL" id="KAK4108459.1"/>
    </source>
</evidence>
<evidence type="ECO:0000256" key="5">
    <source>
        <dbReference type="ARBA" id="ARBA00022703"/>
    </source>
</evidence>
<dbReference type="SUPFAM" id="SSF50494">
    <property type="entry name" value="Trypsin-like serine proteases"/>
    <property type="match status" value="2"/>
</dbReference>
<feature type="compositionally biased region" description="Basic and acidic residues" evidence="7">
    <location>
        <begin position="13"/>
        <end position="22"/>
    </location>
</feature>
<dbReference type="InterPro" id="IPR009003">
    <property type="entry name" value="Peptidase_S1_PA"/>
</dbReference>
<dbReference type="GO" id="GO:0006508">
    <property type="term" value="P:proteolysis"/>
    <property type="evidence" value="ECO:0007669"/>
    <property type="project" value="UniProtKB-KW"/>
</dbReference>
<organism evidence="9 10">
    <name type="scientific">Canariomyces notabilis</name>
    <dbReference type="NCBI Taxonomy" id="2074819"/>
    <lineage>
        <taxon>Eukaryota</taxon>
        <taxon>Fungi</taxon>
        <taxon>Dikarya</taxon>
        <taxon>Ascomycota</taxon>
        <taxon>Pezizomycotina</taxon>
        <taxon>Sordariomycetes</taxon>
        <taxon>Sordariomycetidae</taxon>
        <taxon>Sordariales</taxon>
        <taxon>Chaetomiaceae</taxon>
        <taxon>Canariomyces</taxon>
    </lineage>
</organism>
<dbReference type="CDD" id="cd06786">
    <property type="entry name" value="cpPDZ1_ScNma111-like"/>
    <property type="match status" value="1"/>
</dbReference>
<dbReference type="Pfam" id="PF12812">
    <property type="entry name" value="PDZ_1"/>
    <property type="match status" value="2"/>
</dbReference>
<dbReference type="RefSeq" id="XP_064666029.1">
    <property type="nucleotide sequence ID" value="XM_064812242.1"/>
</dbReference>
<comment type="caution">
    <text evidence="9">The sequence shown here is derived from an EMBL/GenBank/DDBJ whole genome shotgun (WGS) entry which is preliminary data.</text>
</comment>
<dbReference type="PANTHER" id="PTHR46366">
    <property type="entry name" value="PRO-APOPTOTIC SERINE PROTEASE NMA111"/>
    <property type="match status" value="1"/>
</dbReference>
<dbReference type="GeneID" id="89936367"/>
<evidence type="ECO:0000256" key="6">
    <source>
        <dbReference type="ARBA" id="ARBA00022737"/>
    </source>
</evidence>
<dbReference type="Gene3D" id="2.30.42.10">
    <property type="match status" value="2"/>
</dbReference>
<keyword evidence="9" id="KW-0378">Hydrolase</keyword>
<dbReference type="EMBL" id="MU853363">
    <property type="protein sequence ID" value="KAK4108459.1"/>
    <property type="molecule type" value="Genomic_DNA"/>
</dbReference>
<dbReference type="Pfam" id="PF13365">
    <property type="entry name" value="Trypsin_2"/>
    <property type="match status" value="1"/>
</dbReference>
<dbReference type="Proteomes" id="UP001302812">
    <property type="component" value="Unassembled WGS sequence"/>
</dbReference>
<dbReference type="GO" id="GO:0006915">
    <property type="term" value="P:apoptotic process"/>
    <property type="evidence" value="ECO:0007669"/>
    <property type="project" value="UniProtKB-KW"/>
</dbReference>
<evidence type="ECO:0000256" key="1">
    <source>
        <dbReference type="ARBA" id="ARBA00002558"/>
    </source>
</evidence>
<reference evidence="9" key="1">
    <citation type="journal article" date="2023" name="Mol. Phylogenet. Evol.">
        <title>Genome-scale phylogeny and comparative genomics of the fungal order Sordariales.</title>
        <authorList>
            <person name="Hensen N."/>
            <person name="Bonometti L."/>
            <person name="Westerberg I."/>
            <person name="Brannstrom I.O."/>
            <person name="Guillou S."/>
            <person name="Cros-Aarteil S."/>
            <person name="Calhoun S."/>
            <person name="Haridas S."/>
            <person name="Kuo A."/>
            <person name="Mondo S."/>
            <person name="Pangilinan J."/>
            <person name="Riley R."/>
            <person name="LaButti K."/>
            <person name="Andreopoulos B."/>
            <person name="Lipzen A."/>
            <person name="Chen C."/>
            <person name="Yan M."/>
            <person name="Daum C."/>
            <person name="Ng V."/>
            <person name="Clum A."/>
            <person name="Steindorff A."/>
            <person name="Ohm R.A."/>
            <person name="Martin F."/>
            <person name="Silar P."/>
            <person name="Natvig D.O."/>
            <person name="Lalanne C."/>
            <person name="Gautier V."/>
            <person name="Ament-Velasquez S.L."/>
            <person name="Kruys A."/>
            <person name="Hutchinson M.I."/>
            <person name="Powell A.J."/>
            <person name="Barry K."/>
            <person name="Miller A.N."/>
            <person name="Grigoriev I.V."/>
            <person name="Debuchy R."/>
            <person name="Gladieux P."/>
            <person name="Hiltunen Thoren M."/>
            <person name="Johannesson H."/>
        </authorList>
    </citation>
    <scope>NUCLEOTIDE SEQUENCE</scope>
    <source>
        <strain evidence="9">CBS 508.74</strain>
    </source>
</reference>
<evidence type="ECO:0000313" key="10">
    <source>
        <dbReference type="Proteomes" id="UP001302812"/>
    </source>
</evidence>
<comment type="similarity">
    <text evidence="2">Belongs to the peptidase S1C family.</text>
</comment>
<gene>
    <name evidence="9" type="ORF">N656DRAFT_717977</name>
</gene>
<accession>A0AAN6QE26</accession>
<evidence type="ECO:0000256" key="2">
    <source>
        <dbReference type="ARBA" id="ARBA00010541"/>
    </source>
</evidence>
<dbReference type="InterPro" id="IPR025926">
    <property type="entry name" value="PDZ-like_dom"/>
</dbReference>
<dbReference type="PANTHER" id="PTHR46366:SF8">
    <property type="entry name" value="PRO-APOPTOTIC SERINE PROTEASE NMA111"/>
    <property type="match status" value="1"/>
</dbReference>
<protein>
    <recommendedName>
        <fullName evidence="3">Pro-apoptotic serine protease NMA111</fullName>
    </recommendedName>
    <alternativeName>
        <fullName evidence="4">Pro-apoptotic serine protease nma111</fullName>
    </alternativeName>
</protein>
<dbReference type="SUPFAM" id="SSF50156">
    <property type="entry name" value="PDZ domain-like"/>
    <property type="match status" value="3"/>
</dbReference>
<evidence type="ECO:0000259" key="8">
    <source>
        <dbReference type="Pfam" id="PF12812"/>
    </source>
</evidence>
<keyword evidence="9" id="KW-0645">Protease</keyword>
<keyword evidence="10" id="KW-1185">Reference proteome</keyword>
<dbReference type="GO" id="GO:0004252">
    <property type="term" value="F:serine-type endopeptidase activity"/>
    <property type="evidence" value="ECO:0007669"/>
    <property type="project" value="InterPro"/>
</dbReference>
<proteinExistence type="inferred from homology"/>
<feature type="domain" description="PDZ-like" evidence="8">
    <location>
        <begin position="392"/>
        <end position="468"/>
    </location>
</feature>
<sequence length="1023" mass="113031">MNGANPTARSKRKEPPHTIDGRHPKHHRPNGDLSSASDNTPDTHDEFEGEFDEYDDPRLSAILPTGPDTAEWQATIQNVVRNVVSIRFCQTCSFDTDPALTSEATGFVVDAERGYILTNRHVVGAGPFWGYCIFDNHEEVDAYPVYRDPVHDFGILKFDPKAIKYMPVAALPLRPDLAKVGVEIRVVGNDAGEKLSILSGVISRLDRNAPEYGDGYSDFNTCYYQASAAASGGSSGSPVVNIDGYAVALQAGGRADGASTDYFLPLDRPLRALQCLQQGKPITRGDIQCQFLLKPFDECRRLGLTPEWEAQVRKAFPKETNMLVAEIVLPEGPSHHKIEEGDVLIKVNDELLTQFIRLDEILDSSVGKPVKLLLLRGGEPIEVEIEVGDLHKITPDRFVSVAGGSFHSLSYQQARLYGVACKGVYVCEAGGSWRFDNSDNGWLIQSVDHKKTPDLETFIDVVKNIPDKARIVVTYKHLRDLHTLNTTIIYVDRHWSSKMKLAVRNDETGLWDFSNLADPLPPVPPVPRKAAFIQLEHTSHPAVADLVRSFVHVNCTMPMKLDGFPKNRKWGMGLVIDADKGLVVISRAIVPYDLCDISITIADSIVVEGKVVFLHPLQNYAIIQYDPKLVDAPVLSAKLSTEEITQGASTYFIGYNRIGRIVHAATTVTEIFAVTIPANSGAPRYRAVNVDAITVDTSLSGQCGSGVLVAQDGTVQALWLTYLGERNPSTHRDEEYHLGLATPTLLPVVKQIQQGIVPKLRMLSVEFRAIQMSQARLMGVSEEWIHQVSLANTAHHQLFMVTKRTFERNEQEGGALLEGDVLLTLNGKIITKISDLDVMYSHEVLDAVIVRDCQELHLKLPTVAADDVETDRAISFCGAILHRPHHAVRQQISKLFSEVYVSARTRGSPAYQYGLAPTNFITHVNGKPTPDLESFLAAVIKIPDNTYFRLRAMTFDSVPWVATMKKNEHYFPTMDFIKDPTVECGWRRVTYEGGKVIQGEGPDGVIPGAGENTDMDVDVGVCA</sequence>
<dbReference type="PRINTS" id="PR00834">
    <property type="entry name" value="PROTEASES2C"/>
</dbReference>
<feature type="region of interest" description="Disordered" evidence="7">
    <location>
        <begin position="1"/>
        <end position="60"/>
    </location>
</feature>
<keyword evidence="5" id="KW-0053">Apoptosis</keyword>
<dbReference type="InterPro" id="IPR001940">
    <property type="entry name" value="Peptidase_S1C"/>
</dbReference>
<comment type="function">
    <text evidence="1">Nuclear serine protease which mediates apoptosis.</text>
</comment>
<dbReference type="AlphaFoldDB" id="A0AAN6QE26"/>